<keyword evidence="2" id="KW-1185">Reference proteome</keyword>
<proteinExistence type="predicted"/>
<evidence type="ECO:0000313" key="1">
    <source>
        <dbReference type="EMBL" id="TFK75991.1"/>
    </source>
</evidence>
<gene>
    <name evidence="1" type="ORF">BDN72DRAFT_831431</name>
</gene>
<reference evidence="1 2" key="1">
    <citation type="journal article" date="2019" name="Nat. Ecol. Evol.">
        <title>Megaphylogeny resolves global patterns of mushroom evolution.</title>
        <authorList>
            <person name="Varga T."/>
            <person name="Krizsan K."/>
            <person name="Foldi C."/>
            <person name="Dima B."/>
            <person name="Sanchez-Garcia M."/>
            <person name="Sanchez-Ramirez S."/>
            <person name="Szollosi G.J."/>
            <person name="Szarkandi J.G."/>
            <person name="Papp V."/>
            <person name="Albert L."/>
            <person name="Andreopoulos W."/>
            <person name="Angelini C."/>
            <person name="Antonin V."/>
            <person name="Barry K.W."/>
            <person name="Bougher N.L."/>
            <person name="Buchanan P."/>
            <person name="Buyck B."/>
            <person name="Bense V."/>
            <person name="Catcheside P."/>
            <person name="Chovatia M."/>
            <person name="Cooper J."/>
            <person name="Damon W."/>
            <person name="Desjardin D."/>
            <person name="Finy P."/>
            <person name="Geml J."/>
            <person name="Haridas S."/>
            <person name="Hughes K."/>
            <person name="Justo A."/>
            <person name="Karasinski D."/>
            <person name="Kautmanova I."/>
            <person name="Kiss B."/>
            <person name="Kocsube S."/>
            <person name="Kotiranta H."/>
            <person name="LaButti K.M."/>
            <person name="Lechner B.E."/>
            <person name="Liimatainen K."/>
            <person name="Lipzen A."/>
            <person name="Lukacs Z."/>
            <person name="Mihaltcheva S."/>
            <person name="Morgado L.N."/>
            <person name="Niskanen T."/>
            <person name="Noordeloos M.E."/>
            <person name="Ohm R.A."/>
            <person name="Ortiz-Santana B."/>
            <person name="Ovrebo C."/>
            <person name="Racz N."/>
            <person name="Riley R."/>
            <person name="Savchenko A."/>
            <person name="Shiryaev A."/>
            <person name="Soop K."/>
            <person name="Spirin V."/>
            <person name="Szebenyi C."/>
            <person name="Tomsovsky M."/>
            <person name="Tulloss R.E."/>
            <person name="Uehling J."/>
            <person name="Grigoriev I.V."/>
            <person name="Vagvolgyi C."/>
            <person name="Papp T."/>
            <person name="Martin F.M."/>
            <person name="Miettinen O."/>
            <person name="Hibbett D.S."/>
            <person name="Nagy L.G."/>
        </authorList>
    </citation>
    <scope>NUCLEOTIDE SEQUENCE [LARGE SCALE GENOMIC DNA]</scope>
    <source>
        <strain evidence="1 2">NL-1719</strain>
    </source>
</reference>
<name>A0ACD3BEB1_9AGAR</name>
<protein>
    <submittedName>
        <fullName evidence="1">Uncharacterized protein</fullName>
    </submittedName>
</protein>
<dbReference type="Proteomes" id="UP000308600">
    <property type="component" value="Unassembled WGS sequence"/>
</dbReference>
<sequence length="296" mass="33233">MDEDHVRLLDVLQSHGQQFLESFGDLPNSKKRKRAAEPANLAEQVESSEEEWGGIDWDDVESSGESRQNDDSELEDEEVGAKTPDVVVFSSGPMKPSNPSTMSKVRLKAFMSSKVSKVTQDIIHEELPEIGVNDGEDEKTNVQNDALLHRLVHTQLLPGSLNRDLNLSRADHRKALAGRILELAGSAKLGKGEKLVREAERNKASKRVREGLLSKVQQRGKQQFEEAKDLGNYHPTLKNLFRSSSPPPKKRRERGLKMGVGRYKNGYLDLQKEAAMLQGDRSDRGRGKFKSRNKKK</sequence>
<accession>A0ACD3BEB1</accession>
<organism evidence="1 2">
    <name type="scientific">Pluteus cervinus</name>
    <dbReference type="NCBI Taxonomy" id="181527"/>
    <lineage>
        <taxon>Eukaryota</taxon>
        <taxon>Fungi</taxon>
        <taxon>Dikarya</taxon>
        <taxon>Basidiomycota</taxon>
        <taxon>Agaricomycotina</taxon>
        <taxon>Agaricomycetes</taxon>
        <taxon>Agaricomycetidae</taxon>
        <taxon>Agaricales</taxon>
        <taxon>Pluteineae</taxon>
        <taxon>Pluteaceae</taxon>
        <taxon>Pluteus</taxon>
    </lineage>
</organism>
<evidence type="ECO:0000313" key="2">
    <source>
        <dbReference type="Proteomes" id="UP000308600"/>
    </source>
</evidence>
<dbReference type="EMBL" id="ML208261">
    <property type="protein sequence ID" value="TFK75991.1"/>
    <property type="molecule type" value="Genomic_DNA"/>
</dbReference>